<dbReference type="CDD" id="cd00093">
    <property type="entry name" value="HTH_XRE"/>
    <property type="match status" value="1"/>
</dbReference>
<dbReference type="PROSITE" id="PS50943">
    <property type="entry name" value="HTH_CROC1"/>
    <property type="match status" value="1"/>
</dbReference>
<dbReference type="InterPro" id="IPR001387">
    <property type="entry name" value="Cro/C1-type_HTH"/>
</dbReference>
<dbReference type="Pfam" id="PF13560">
    <property type="entry name" value="HTH_31"/>
    <property type="match status" value="1"/>
</dbReference>
<accession>A0ABX8UG28</accession>
<proteinExistence type="predicted"/>
<protein>
    <submittedName>
        <fullName evidence="2">Helix-turn-helix protein</fullName>
    </submittedName>
</protein>
<sequence length="265" mass="29319">MPAEVYGEILRKAREAAGLSQAALGELLSCSESLVGLIERGKRRPSKGFTLAAEAALGLNGELYGLLPNTTVMSTPTWFSEWPKVEEKAHTIRTWQPLVVPGLLQTACYMRAVLSSAPWATKQWIEEAVETRLRRQSIFERGDPPLYWALIDECVLLRRVGGDDVMGEQLAHLLELTERPNISLQVVPLDVGVTAGVLGGFALAQGDHIADHVSIDAAAQATVTAREETVRRVNVIYDAIHKWAHPVHVSRRLIREVAARYEDQR</sequence>
<dbReference type="InterPro" id="IPR043917">
    <property type="entry name" value="DUF5753"/>
</dbReference>
<reference evidence="2 3" key="1">
    <citation type="journal article" date="2021" name="ACS Chem. Biol.">
        <title>Genomic-Led Discovery of a Novel Glycopeptide Antibiotic by Nonomuraea coxensis DSM 45129.</title>
        <authorList>
            <person name="Yushchuk O."/>
            <person name="Vior N.M."/>
            <person name="Andreo-Vidal A."/>
            <person name="Berini F."/>
            <person name="Ruckert C."/>
            <person name="Busche T."/>
            <person name="Binda E."/>
            <person name="Kalinowski J."/>
            <person name="Truman A.W."/>
            <person name="Marinelli F."/>
        </authorList>
    </citation>
    <scope>NUCLEOTIDE SEQUENCE [LARGE SCALE GENOMIC DNA]</scope>
    <source>
        <strain evidence="2 3">DSM 45129</strain>
    </source>
</reference>
<dbReference type="EMBL" id="CP068985">
    <property type="protein sequence ID" value="QYC45646.1"/>
    <property type="molecule type" value="Genomic_DNA"/>
</dbReference>
<gene>
    <name evidence="2" type="ORF">Nocox_40515</name>
</gene>
<feature type="domain" description="HTH cro/C1-type" evidence="1">
    <location>
        <begin position="10"/>
        <end position="46"/>
    </location>
</feature>
<name>A0ABX8UG28_9ACTN</name>
<evidence type="ECO:0000313" key="2">
    <source>
        <dbReference type="EMBL" id="QYC45646.1"/>
    </source>
</evidence>
<evidence type="ECO:0000259" key="1">
    <source>
        <dbReference type="PROSITE" id="PS50943"/>
    </source>
</evidence>
<evidence type="ECO:0000313" key="3">
    <source>
        <dbReference type="Proteomes" id="UP000824681"/>
    </source>
</evidence>
<dbReference type="SUPFAM" id="SSF47413">
    <property type="entry name" value="lambda repressor-like DNA-binding domains"/>
    <property type="match status" value="1"/>
</dbReference>
<dbReference type="SMART" id="SM00530">
    <property type="entry name" value="HTH_XRE"/>
    <property type="match status" value="1"/>
</dbReference>
<dbReference type="RefSeq" id="WP_020543297.1">
    <property type="nucleotide sequence ID" value="NZ_CP068985.1"/>
</dbReference>
<dbReference type="Proteomes" id="UP000824681">
    <property type="component" value="Chromosome"/>
</dbReference>
<dbReference type="Gene3D" id="1.10.260.40">
    <property type="entry name" value="lambda repressor-like DNA-binding domains"/>
    <property type="match status" value="1"/>
</dbReference>
<organism evidence="2 3">
    <name type="scientific">Nonomuraea coxensis DSM 45129</name>
    <dbReference type="NCBI Taxonomy" id="1122611"/>
    <lineage>
        <taxon>Bacteria</taxon>
        <taxon>Bacillati</taxon>
        <taxon>Actinomycetota</taxon>
        <taxon>Actinomycetes</taxon>
        <taxon>Streptosporangiales</taxon>
        <taxon>Streptosporangiaceae</taxon>
        <taxon>Nonomuraea</taxon>
    </lineage>
</organism>
<dbReference type="Pfam" id="PF19054">
    <property type="entry name" value="DUF5753"/>
    <property type="match status" value="1"/>
</dbReference>
<dbReference type="InterPro" id="IPR010982">
    <property type="entry name" value="Lambda_DNA-bd_dom_sf"/>
</dbReference>
<keyword evidence="3" id="KW-1185">Reference proteome</keyword>